<evidence type="ECO:0000313" key="3">
    <source>
        <dbReference type="Proteomes" id="UP001172673"/>
    </source>
</evidence>
<feature type="region of interest" description="Disordered" evidence="1">
    <location>
        <begin position="383"/>
        <end position="403"/>
    </location>
</feature>
<proteinExistence type="predicted"/>
<protein>
    <submittedName>
        <fullName evidence="2">Uncharacterized protein</fullName>
    </submittedName>
</protein>
<feature type="region of interest" description="Disordered" evidence="1">
    <location>
        <begin position="1"/>
        <end position="26"/>
    </location>
</feature>
<organism evidence="2 3">
    <name type="scientific">Cladophialophora chaetospira</name>
    <dbReference type="NCBI Taxonomy" id="386627"/>
    <lineage>
        <taxon>Eukaryota</taxon>
        <taxon>Fungi</taxon>
        <taxon>Dikarya</taxon>
        <taxon>Ascomycota</taxon>
        <taxon>Pezizomycotina</taxon>
        <taxon>Eurotiomycetes</taxon>
        <taxon>Chaetothyriomycetidae</taxon>
        <taxon>Chaetothyriales</taxon>
        <taxon>Herpotrichiellaceae</taxon>
        <taxon>Cladophialophora</taxon>
    </lineage>
</organism>
<dbReference type="AlphaFoldDB" id="A0AA38X8G0"/>
<dbReference type="Proteomes" id="UP001172673">
    <property type="component" value="Unassembled WGS sequence"/>
</dbReference>
<comment type="caution">
    <text evidence="2">The sequence shown here is derived from an EMBL/GenBank/DDBJ whole genome shotgun (WGS) entry which is preliminary data.</text>
</comment>
<evidence type="ECO:0000313" key="2">
    <source>
        <dbReference type="EMBL" id="KAJ9608704.1"/>
    </source>
</evidence>
<dbReference type="EMBL" id="JAPDRK010000009">
    <property type="protein sequence ID" value="KAJ9608704.1"/>
    <property type="molecule type" value="Genomic_DNA"/>
</dbReference>
<sequence length="403" mass="44530">MQRRAAHHQQRDRLAQSPRTIPAGSASQANALQRLIRETESSLMIANAPLSAKPAEFFYSTVLDAFQPRREVGVFSGDRLPVTPADGNFSSVALCIRGLLPLAKPAERQVLDTALFSLLAIYLGRLIKDAKMTLLACSAYTSAVREFRLLLASRFAVGLESLRADYCQSFLALSTALQLFEIPALLAETDDLLSSIESASEAASLNPNPDSADLLSHLNAAETLIDKFAKITLDLDQWLRDFEDWYNPAPLYWETDDVLNNAYALVDAQCIPKHDGPKHILRFRDGQKAGALICYWAIRLEILMSLIDMKTAVSTLLAPTQATAMRAITICQNLDADKAAADTMASLMLQSLPYLECCLEGVFVAQLPMRIVHRYFTRHRLNSSQPNLPGGRTDTESQDTRAD</sequence>
<feature type="compositionally biased region" description="Basic and acidic residues" evidence="1">
    <location>
        <begin position="393"/>
        <end position="403"/>
    </location>
</feature>
<gene>
    <name evidence="2" type="ORF">H2200_006475</name>
</gene>
<name>A0AA38X8G0_9EURO</name>
<accession>A0AA38X8G0</accession>
<evidence type="ECO:0000256" key="1">
    <source>
        <dbReference type="SAM" id="MobiDB-lite"/>
    </source>
</evidence>
<keyword evidence="3" id="KW-1185">Reference proteome</keyword>
<reference evidence="2" key="1">
    <citation type="submission" date="2022-10" db="EMBL/GenBank/DDBJ databases">
        <title>Culturing micro-colonial fungi from biological soil crusts in the Mojave desert and describing Neophaeococcomyces mojavensis, and introducing the new genera and species Taxawa tesnikishii.</title>
        <authorList>
            <person name="Kurbessoian T."/>
            <person name="Stajich J.E."/>
        </authorList>
    </citation>
    <scope>NUCLEOTIDE SEQUENCE</scope>
    <source>
        <strain evidence="2">TK_41</strain>
    </source>
</reference>